<sequence>MDNNTCTDINNRRTLYDILWSSLATIFACIWVSVHPNIPPQLEEIPLPQNIALFSASGCRYQFRRAWNRVVEIRPRLKLMITALIAPEIMVGFAARQWFSARTFSRRYEVSLTHGFFYSMGGFVNAEGYIMDEYQISAVRVLAAIKAVPQAEIEDKSKSDVLAKLLAVTQILRIVAQSLARWDQHLAITSLELTTVAYAVVTTFMWFFWMNKPLDTHTVIQILPKPSENQCSCQWEGDLQTSTNHTIHRLTGSQRFQGMLTGQYDGRHKFRNVPAYFSTPFPSFNDAHIAYVIECGVAIVFGAIHCIAWNSTFPSMAEKWMWRSSAVVVTGVPVGYLVWTECWNNHIAPPDSCPDWLHAIAMCLQTVVVYLYIIARLFLLVLPFTALRSLEPAVFIDVSWAKYIPHL</sequence>
<keyword evidence="3" id="KW-1185">Reference proteome</keyword>
<keyword evidence="1" id="KW-0472">Membrane</keyword>
<dbReference type="EMBL" id="JAWWNJ010000079">
    <property type="protein sequence ID" value="KAK7002312.1"/>
    <property type="molecule type" value="Genomic_DNA"/>
</dbReference>
<feature type="transmembrane region" description="Helical" evidence="1">
    <location>
        <begin position="359"/>
        <end position="382"/>
    </location>
</feature>
<feature type="transmembrane region" description="Helical" evidence="1">
    <location>
        <begin position="288"/>
        <end position="308"/>
    </location>
</feature>
<evidence type="ECO:0000313" key="2">
    <source>
        <dbReference type="EMBL" id="KAK7002312.1"/>
    </source>
</evidence>
<keyword evidence="1" id="KW-0812">Transmembrane</keyword>
<reference evidence="2 3" key="1">
    <citation type="journal article" date="2024" name="J Genomics">
        <title>Draft genome sequencing and assembly of Favolaschia claudopus CIRM-BRFM 2984 isolated from oak limbs.</title>
        <authorList>
            <person name="Navarro D."/>
            <person name="Drula E."/>
            <person name="Chaduli D."/>
            <person name="Cazenave R."/>
            <person name="Ahrendt S."/>
            <person name="Wang J."/>
            <person name="Lipzen A."/>
            <person name="Daum C."/>
            <person name="Barry K."/>
            <person name="Grigoriev I.V."/>
            <person name="Favel A."/>
            <person name="Rosso M.N."/>
            <person name="Martin F."/>
        </authorList>
    </citation>
    <scope>NUCLEOTIDE SEQUENCE [LARGE SCALE GENOMIC DNA]</scope>
    <source>
        <strain evidence="2 3">CIRM-BRFM 2984</strain>
    </source>
</reference>
<evidence type="ECO:0000256" key="1">
    <source>
        <dbReference type="SAM" id="Phobius"/>
    </source>
</evidence>
<dbReference type="PANTHER" id="PTHR35043">
    <property type="entry name" value="TRANSCRIPTION FACTOR DOMAIN-CONTAINING PROTEIN"/>
    <property type="match status" value="1"/>
</dbReference>
<dbReference type="Proteomes" id="UP001362999">
    <property type="component" value="Unassembled WGS sequence"/>
</dbReference>
<name>A0AAW0A9B2_9AGAR</name>
<dbReference type="PANTHER" id="PTHR35043:SF7">
    <property type="entry name" value="TRANSCRIPTION FACTOR DOMAIN-CONTAINING PROTEIN"/>
    <property type="match status" value="1"/>
</dbReference>
<accession>A0AAW0A9B2</accession>
<feature type="transmembrane region" description="Helical" evidence="1">
    <location>
        <begin position="320"/>
        <end position="339"/>
    </location>
</feature>
<evidence type="ECO:0000313" key="3">
    <source>
        <dbReference type="Proteomes" id="UP001362999"/>
    </source>
</evidence>
<feature type="transmembrane region" description="Helical" evidence="1">
    <location>
        <begin position="186"/>
        <end position="209"/>
    </location>
</feature>
<comment type="caution">
    <text evidence="2">The sequence shown here is derived from an EMBL/GenBank/DDBJ whole genome shotgun (WGS) entry which is preliminary data.</text>
</comment>
<organism evidence="2 3">
    <name type="scientific">Favolaschia claudopus</name>
    <dbReference type="NCBI Taxonomy" id="2862362"/>
    <lineage>
        <taxon>Eukaryota</taxon>
        <taxon>Fungi</taxon>
        <taxon>Dikarya</taxon>
        <taxon>Basidiomycota</taxon>
        <taxon>Agaricomycotina</taxon>
        <taxon>Agaricomycetes</taxon>
        <taxon>Agaricomycetidae</taxon>
        <taxon>Agaricales</taxon>
        <taxon>Marasmiineae</taxon>
        <taxon>Mycenaceae</taxon>
        <taxon>Favolaschia</taxon>
    </lineage>
</organism>
<protein>
    <submittedName>
        <fullName evidence="2">Uncharacterized protein</fullName>
    </submittedName>
</protein>
<dbReference type="AlphaFoldDB" id="A0AAW0A9B2"/>
<keyword evidence="1" id="KW-1133">Transmembrane helix</keyword>
<proteinExistence type="predicted"/>
<gene>
    <name evidence="2" type="ORF">R3P38DRAFT_1731329</name>
</gene>